<organism evidence="1 2">
    <name type="scientific">Geodia barretti</name>
    <name type="common">Barrett's horny sponge</name>
    <dbReference type="NCBI Taxonomy" id="519541"/>
    <lineage>
        <taxon>Eukaryota</taxon>
        <taxon>Metazoa</taxon>
        <taxon>Porifera</taxon>
        <taxon>Demospongiae</taxon>
        <taxon>Heteroscleromorpha</taxon>
        <taxon>Tetractinellida</taxon>
        <taxon>Astrophorina</taxon>
        <taxon>Geodiidae</taxon>
        <taxon>Geodia</taxon>
    </lineage>
</organism>
<comment type="caution">
    <text evidence="1">The sequence shown here is derived from an EMBL/GenBank/DDBJ whole genome shotgun (WGS) entry which is preliminary data.</text>
</comment>
<dbReference type="AlphaFoldDB" id="A0AA35WM68"/>
<evidence type="ECO:0000313" key="2">
    <source>
        <dbReference type="Proteomes" id="UP001174909"/>
    </source>
</evidence>
<reference evidence="1" key="1">
    <citation type="submission" date="2023-03" db="EMBL/GenBank/DDBJ databases">
        <authorList>
            <person name="Steffen K."/>
            <person name="Cardenas P."/>
        </authorList>
    </citation>
    <scope>NUCLEOTIDE SEQUENCE</scope>
</reference>
<dbReference type="Proteomes" id="UP001174909">
    <property type="component" value="Unassembled WGS sequence"/>
</dbReference>
<evidence type="ECO:0000313" key="1">
    <source>
        <dbReference type="EMBL" id="CAI8019570.1"/>
    </source>
</evidence>
<dbReference type="EMBL" id="CASHTH010001762">
    <property type="protein sequence ID" value="CAI8019570.1"/>
    <property type="molecule type" value="Genomic_DNA"/>
</dbReference>
<sequence>MPPTPPGTPLDECTFRLPCPMSTCPMPGCGKRVKRMWNHLQNHKKRGDVLPEQQLHTKRNKWSAEEERVLREELQITPNQQIPSRKTCQEGRRIEGCLSSWGCL</sequence>
<accession>A0AA35WM68</accession>
<keyword evidence="2" id="KW-1185">Reference proteome</keyword>
<gene>
    <name evidence="1" type="ORF">GBAR_LOCUS11753</name>
</gene>
<proteinExistence type="predicted"/>
<feature type="non-terminal residue" evidence="1">
    <location>
        <position position="104"/>
    </location>
</feature>
<protein>
    <submittedName>
        <fullName evidence="1">Uncharacterized protein</fullName>
    </submittedName>
</protein>
<name>A0AA35WM68_GEOBA</name>